<sequence length="745" mass="85373">MSPGSCTESYPAFARIGLRENPGKNLNQVTCPDRDSNLGHLVSQPDALTIREDSQLTTEKSTTLHSGAWTADGQEDSLIRFLQAEGNSAVEIYRRMSRVYGVNLMSDGVEMRECVGNLKKAELMYTMKGNNDASLSQQKTLFNELIKWFENNAGRQMASALMFLTRYEAEVRFFFKSIVTGDETWIQNVTPETKQVTTMDALKLSKQTENVQINLQQQEGYGYHVLGPKSAAVIQQQLLQQFSWEVFEHVTYSSDLAPSDFHLFLELKKWLGEQRFQINEELQNKVKALLNSLAATFYEEGIGKFASRVHRFTEKYTRYNIQETCGSSTSNDTRTTAQNWFLAVFKYVLPPRSCPDSTSCLLLTEEQHQFSSRGTRSLPALWWEVIDVRLVLNCDSSSAVRHPDAHPQRCLQPQQRLINPATMSGRYSFREQADIIFMYGRANGNGREAVRLYQMAFPDQRQPNHQTFVALYHRVAETGTVAPQTGDRGRPRVVRTPNLEEDILHCVEDDPGISTRQLAVATGTSHSTAWRVLHEQLLYPYHMQHEATFGRDGITNFHNEHVWADRNPRAVFQARHQQQFRINVWAGIVGDCLVGPYVLPARLTGAIYRDFIQNTLPKLLHEDVPLNIRQNMWFMHDGAPAHFSRLVRDTLTGVYHDRWIGRGGPVQWPARSPDLNPLDFYLWGHLKQLVYGADIPDQETLHRRVMEACETIRHHPGVFERVRQSIIRRVHACLEARGGHFEHWL</sequence>
<evidence type="ECO:0000313" key="4">
    <source>
        <dbReference type="Proteomes" id="UP001148838"/>
    </source>
</evidence>
<dbReference type="Pfam" id="PF16087">
    <property type="entry name" value="DUF4817"/>
    <property type="match status" value="1"/>
</dbReference>
<organism evidence="3 4">
    <name type="scientific">Periplaneta americana</name>
    <name type="common">American cockroach</name>
    <name type="synonym">Blatta americana</name>
    <dbReference type="NCBI Taxonomy" id="6978"/>
    <lineage>
        <taxon>Eukaryota</taxon>
        <taxon>Metazoa</taxon>
        <taxon>Ecdysozoa</taxon>
        <taxon>Arthropoda</taxon>
        <taxon>Hexapoda</taxon>
        <taxon>Insecta</taxon>
        <taxon>Pterygota</taxon>
        <taxon>Neoptera</taxon>
        <taxon>Polyneoptera</taxon>
        <taxon>Dictyoptera</taxon>
        <taxon>Blattodea</taxon>
        <taxon>Blattoidea</taxon>
        <taxon>Blattidae</taxon>
        <taxon>Blattinae</taxon>
        <taxon>Periplaneta</taxon>
    </lineage>
</organism>
<comment type="subcellular location">
    <subcellularLocation>
        <location evidence="1">Nucleus</location>
    </subcellularLocation>
</comment>
<evidence type="ECO:0000256" key="1">
    <source>
        <dbReference type="ARBA" id="ARBA00004123"/>
    </source>
</evidence>
<proteinExistence type="predicted"/>
<dbReference type="PANTHER" id="PTHR47326:SF1">
    <property type="entry name" value="HTH PSQ-TYPE DOMAIN-CONTAINING PROTEIN"/>
    <property type="match status" value="1"/>
</dbReference>
<dbReference type="InterPro" id="IPR032135">
    <property type="entry name" value="DUF4817"/>
</dbReference>
<dbReference type="PANTHER" id="PTHR47326">
    <property type="entry name" value="TRANSPOSABLE ELEMENT TC3 TRANSPOSASE-LIKE PROTEIN"/>
    <property type="match status" value="1"/>
</dbReference>
<dbReference type="Proteomes" id="UP001148838">
    <property type="component" value="Unassembled WGS sequence"/>
</dbReference>
<comment type="caution">
    <text evidence="3">The sequence shown here is derived from an EMBL/GenBank/DDBJ whole genome shotgun (WGS) entry which is preliminary data.</text>
</comment>
<dbReference type="EMBL" id="JAJSOF020000031">
    <property type="protein sequence ID" value="KAJ4431746.1"/>
    <property type="molecule type" value="Genomic_DNA"/>
</dbReference>
<dbReference type="SUPFAM" id="SSF46689">
    <property type="entry name" value="Homeodomain-like"/>
    <property type="match status" value="1"/>
</dbReference>
<evidence type="ECO:0000313" key="3">
    <source>
        <dbReference type="EMBL" id="KAJ4431746.1"/>
    </source>
</evidence>
<dbReference type="Gene3D" id="3.30.420.10">
    <property type="entry name" value="Ribonuclease H-like superfamily/Ribonuclease H"/>
    <property type="match status" value="2"/>
</dbReference>
<name>A0ABQ8SD41_PERAM</name>
<dbReference type="InterPro" id="IPR009057">
    <property type="entry name" value="Homeodomain-like_sf"/>
</dbReference>
<reference evidence="3 4" key="1">
    <citation type="journal article" date="2022" name="Allergy">
        <title>Genome assembly and annotation of Periplaneta americana reveal a comprehensive cockroach allergen profile.</title>
        <authorList>
            <person name="Wang L."/>
            <person name="Xiong Q."/>
            <person name="Saelim N."/>
            <person name="Wang L."/>
            <person name="Nong W."/>
            <person name="Wan A.T."/>
            <person name="Shi M."/>
            <person name="Liu X."/>
            <person name="Cao Q."/>
            <person name="Hui J.H.L."/>
            <person name="Sookrung N."/>
            <person name="Leung T.F."/>
            <person name="Tungtrongchitr A."/>
            <person name="Tsui S.K.W."/>
        </authorList>
    </citation>
    <scope>NUCLEOTIDE SEQUENCE [LARGE SCALE GENOMIC DNA]</scope>
    <source>
        <strain evidence="3">PWHHKU_190912</strain>
    </source>
</reference>
<accession>A0ABQ8SD41</accession>
<feature type="domain" description="DUF4817" evidence="2">
    <location>
        <begin position="428"/>
        <end position="482"/>
    </location>
</feature>
<protein>
    <recommendedName>
        <fullName evidence="2">DUF4817 domain-containing protein</fullName>
    </recommendedName>
</protein>
<keyword evidence="4" id="KW-1185">Reference proteome</keyword>
<gene>
    <name evidence="3" type="ORF">ANN_20350</name>
</gene>
<evidence type="ECO:0000259" key="2">
    <source>
        <dbReference type="Pfam" id="PF16087"/>
    </source>
</evidence>
<dbReference type="InterPro" id="IPR036397">
    <property type="entry name" value="RNaseH_sf"/>
</dbReference>